<dbReference type="Proteomes" id="UP000251241">
    <property type="component" value="Unassembled WGS sequence"/>
</dbReference>
<keyword evidence="1" id="KW-0808">Transferase</keyword>
<dbReference type="InterPro" id="IPR003329">
    <property type="entry name" value="Cytidylyl_trans"/>
</dbReference>
<dbReference type="EMBL" id="UAUU01000009">
    <property type="protein sequence ID" value="SPZ88461.1"/>
    <property type="molecule type" value="Genomic_DNA"/>
</dbReference>
<dbReference type="PANTHER" id="PTHR21485:SF6">
    <property type="entry name" value="N-ACYLNEURAMINATE CYTIDYLYLTRANSFERASE-RELATED"/>
    <property type="match status" value="1"/>
</dbReference>
<organism evidence="1 2">
    <name type="scientific">Sphingobacterium multivorum</name>
    <dbReference type="NCBI Taxonomy" id="28454"/>
    <lineage>
        <taxon>Bacteria</taxon>
        <taxon>Pseudomonadati</taxon>
        <taxon>Bacteroidota</taxon>
        <taxon>Sphingobacteriia</taxon>
        <taxon>Sphingobacteriales</taxon>
        <taxon>Sphingobacteriaceae</taxon>
        <taxon>Sphingobacterium</taxon>
    </lineage>
</organism>
<dbReference type="AlphaFoldDB" id="A0A2X2J8A1"/>
<evidence type="ECO:0000313" key="2">
    <source>
        <dbReference type="Proteomes" id="UP000251241"/>
    </source>
</evidence>
<name>A0A2X2J8A1_SPHMU</name>
<dbReference type="RefSeq" id="WP_112375316.1">
    <property type="nucleotide sequence ID" value="NZ_CP069793.1"/>
</dbReference>
<gene>
    <name evidence="1" type="ORF">NCTC11343_03499</name>
</gene>
<protein>
    <submittedName>
        <fullName evidence="1">Pseudaminic acid CMP-transferase</fullName>
    </submittedName>
</protein>
<sequence>MTNKVSFFLPTRKGSQRVINKNTRPFAGNEGGLLLHKLRQLLTMEMVDEVVLSTNDENCIEIAETILDDFKKLVIDRRPDYLCLDSTNLSDLIAYVPEVVSGDHIVWGHVTTPFADARIYDNGINCYLDGLKNGFDSLVSVQRFQNFLLNQQGKVINNASSRPWPRTQDLESLYEVNHVMFIASKDIYVREKNRLGSRPYLFEMNKIESFDVDWEEDFKIAELMHGHSK</sequence>
<dbReference type="PANTHER" id="PTHR21485">
    <property type="entry name" value="HAD SUPERFAMILY MEMBERS CMAS AND KDSC"/>
    <property type="match status" value="1"/>
</dbReference>
<dbReference type="Gene3D" id="3.90.550.10">
    <property type="entry name" value="Spore Coat Polysaccharide Biosynthesis Protein SpsA, Chain A"/>
    <property type="match status" value="1"/>
</dbReference>
<accession>A0A2X2J8A1</accession>
<dbReference type="SUPFAM" id="SSF53448">
    <property type="entry name" value="Nucleotide-diphospho-sugar transferases"/>
    <property type="match status" value="1"/>
</dbReference>
<dbReference type="InterPro" id="IPR029044">
    <property type="entry name" value="Nucleotide-diphossugar_trans"/>
</dbReference>
<reference evidence="1 2" key="1">
    <citation type="submission" date="2018-06" db="EMBL/GenBank/DDBJ databases">
        <authorList>
            <consortium name="Pathogen Informatics"/>
            <person name="Doyle S."/>
        </authorList>
    </citation>
    <scope>NUCLEOTIDE SEQUENCE [LARGE SCALE GENOMIC DNA]</scope>
    <source>
        <strain evidence="1 2">NCTC11343</strain>
    </source>
</reference>
<dbReference type="GeneID" id="97183357"/>
<dbReference type="InterPro" id="IPR050793">
    <property type="entry name" value="CMP-NeuNAc_synthase"/>
</dbReference>
<evidence type="ECO:0000313" key="1">
    <source>
        <dbReference type="EMBL" id="SPZ88461.1"/>
    </source>
</evidence>
<dbReference type="GO" id="GO:0008781">
    <property type="term" value="F:N-acylneuraminate cytidylyltransferase activity"/>
    <property type="evidence" value="ECO:0007669"/>
    <property type="project" value="TreeGrafter"/>
</dbReference>
<proteinExistence type="predicted"/>
<dbReference type="Pfam" id="PF02348">
    <property type="entry name" value="CTP_transf_3"/>
    <property type="match status" value="1"/>
</dbReference>